<evidence type="ECO:0000259" key="2">
    <source>
        <dbReference type="Pfam" id="PF03399"/>
    </source>
</evidence>
<feature type="region of interest" description="Disordered" evidence="1">
    <location>
        <begin position="1240"/>
        <end position="1289"/>
    </location>
</feature>
<dbReference type="Gene3D" id="1.25.40.990">
    <property type="match status" value="1"/>
</dbReference>
<feature type="region of interest" description="Disordered" evidence="1">
    <location>
        <begin position="1173"/>
        <end position="1209"/>
    </location>
</feature>
<feature type="region of interest" description="Disordered" evidence="1">
    <location>
        <begin position="1011"/>
        <end position="1041"/>
    </location>
</feature>
<feature type="compositionally biased region" description="Low complexity" evidence="1">
    <location>
        <begin position="1027"/>
        <end position="1040"/>
    </location>
</feature>
<dbReference type="PANTHER" id="PTHR12436:SF3">
    <property type="entry name" value="GERMINAL-CENTER ASSOCIATED NUCLEAR PROTEIN"/>
    <property type="match status" value="1"/>
</dbReference>
<feature type="compositionally biased region" description="Basic and acidic residues" evidence="1">
    <location>
        <begin position="697"/>
        <end position="707"/>
    </location>
</feature>
<feature type="compositionally biased region" description="Polar residues" evidence="1">
    <location>
        <begin position="1275"/>
        <end position="1288"/>
    </location>
</feature>
<dbReference type="OrthoDB" id="264795at2759"/>
<dbReference type="EMBL" id="AZHD01000026">
    <property type="protein sequence ID" value="OAA53963.1"/>
    <property type="molecule type" value="Genomic_DNA"/>
</dbReference>
<feature type="compositionally biased region" description="Basic and acidic residues" evidence="1">
    <location>
        <begin position="1185"/>
        <end position="1195"/>
    </location>
</feature>
<feature type="region of interest" description="Disordered" evidence="1">
    <location>
        <begin position="529"/>
        <end position="549"/>
    </location>
</feature>
<feature type="compositionally biased region" description="Basic and acidic residues" evidence="1">
    <location>
        <begin position="1246"/>
        <end position="1256"/>
    </location>
</feature>
<evidence type="ECO:0000313" key="4">
    <source>
        <dbReference type="Proteomes" id="UP000076874"/>
    </source>
</evidence>
<dbReference type="Proteomes" id="UP000076874">
    <property type="component" value="Unassembled WGS sequence"/>
</dbReference>
<evidence type="ECO:0000256" key="1">
    <source>
        <dbReference type="SAM" id="MobiDB-lite"/>
    </source>
</evidence>
<name>A0A167M5U1_9HYPO</name>
<feature type="compositionally biased region" description="Polar residues" evidence="1">
    <location>
        <begin position="714"/>
        <end position="723"/>
    </location>
</feature>
<comment type="caution">
    <text evidence="3">The sequence shown here is derived from an EMBL/GenBank/DDBJ whole genome shotgun (WGS) entry which is preliminary data.</text>
</comment>
<proteinExistence type="predicted"/>
<gene>
    <name evidence="3" type="ORF">SPI_09170</name>
</gene>
<feature type="region of interest" description="Disordered" evidence="1">
    <location>
        <begin position="1"/>
        <end position="34"/>
    </location>
</feature>
<feature type="region of interest" description="Disordered" evidence="1">
    <location>
        <begin position="948"/>
        <end position="994"/>
    </location>
</feature>
<feature type="compositionally biased region" description="Low complexity" evidence="1">
    <location>
        <begin position="646"/>
        <end position="670"/>
    </location>
</feature>
<dbReference type="PANTHER" id="PTHR12436">
    <property type="entry name" value="80 KDA MCM3-ASSOCIATED PROTEIN"/>
    <property type="match status" value="1"/>
</dbReference>
<feature type="compositionally biased region" description="Polar residues" evidence="1">
    <location>
        <begin position="530"/>
        <end position="549"/>
    </location>
</feature>
<feature type="compositionally biased region" description="Polar residues" evidence="1">
    <location>
        <begin position="981"/>
        <end position="992"/>
    </location>
</feature>
<reference evidence="3 4" key="1">
    <citation type="journal article" date="2016" name="Genome Biol. Evol.">
        <title>Divergent and convergent evolution of fungal pathogenicity.</title>
        <authorList>
            <person name="Shang Y."/>
            <person name="Xiao G."/>
            <person name="Zheng P."/>
            <person name="Cen K."/>
            <person name="Zhan S."/>
            <person name="Wang C."/>
        </authorList>
    </citation>
    <scope>NUCLEOTIDE SEQUENCE [LARGE SCALE GENOMIC DNA]</scope>
    <source>
        <strain evidence="3 4">RCEF 264</strain>
    </source>
</reference>
<dbReference type="GO" id="GO:0005737">
    <property type="term" value="C:cytoplasm"/>
    <property type="evidence" value="ECO:0007669"/>
    <property type="project" value="TreeGrafter"/>
</dbReference>
<feature type="compositionally biased region" description="Polar residues" evidence="1">
    <location>
        <begin position="675"/>
        <end position="696"/>
    </location>
</feature>
<dbReference type="GO" id="GO:0006406">
    <property type="term" value="P:mRNA export from nucleus"/>
    <property type="evidence" value="ECO:0007669"/>
    <property type="project" value="TreeGrafter"/>
</dbReference>
<dbReference type="Pfam" id="PF03399">
    <property type="entry name" value="SAC3_GANP"/>
    <property type="match status" value="1"/>
</dbReference>
<keyword evidence="4" id="KW-1185">Reference proteome</keyword>
<feature type="region of interest" description="Disordered" evidence="1">
    <location>
        <begin position="852"/>
        <end position="872"/>
    </location>
</feature>
<dbReference type="STRING" id="1081102.A0A167M5U1"/>
<protein>
    <submittedName>
        <fullName evidence="3">Leucine permease transcriptional regulator</fullName>
    </submittedName>
</protein>
<dbReference type="InterPro" id="IPR045107">
    <property type="entry name" value="SAC3/GANP/THP3"/>
</dbReference>
<feature type="region of interest" description="Disordered" evidence="1">
    <location>
        <begin position="898"/>
        <end position="918"/>
    </location>
</feature>
<organism evidence="3 4">
    <name type="scientific">Niveomyces insectorum RCEF 264</name>
    <dbReference type="NCBI Taxonomy" id="1081102"/>
    <lineage>
        <taxon>Eukaryota</taxon>
        <taxon>Fungi</taxon>
        <taxon>Dikarya</taxon>
        <taxon>Ascomycota</taxon>
        <taxon>Pezizomycotina</taxon>
        <taxon>Sordariomycetes</taxon>
        <taxon>Hypocreomycetidae</taxon>
        <taxon>Hypocreales</taxon>
        <taxon>Cordycipitaceae</taxon>
        <taxon>Niveomyces</taxon>
    </lineage>
</organism>
<dbReference type="InterPro" id="IPR005062">
    <property type="entry name" value="SAC3/GANP/THP3_conserved"/>
</dbReference>
<feature type="domain" description="SAC3/GANP/THP3 conserved" evidence="2">
    <location>
        <begin position="79"/>
        <end position="396"/>
    </location>
</feature>
<feature type="region of interest" description="Disordered" evidence="1">
    <location>
        <begin position="622"/>
        <end position="729"/>
    </location>
</feature>
<sequence>MSSPRNRRQLQKDKLKPPPWPKEPGNPDNRSVMESFRESYKKYRDKVRASLIKAGLIDNPEVRKRLDEAIDFKGICEDMCPEFEKISRIVQYDVKMPEKTEGADGTMWPFPRLMVKALARSAAGQEAPLPMDVRSVTSLKRTLNYLIDTLLGDDSRLPSMHNFLWDRTRAIRRDFVFHSTMSDEEMLNQVYCLENITRFHATALHLLSQKGFAAEDFSEQQEREQLGKALLSLMQAYDDCKEKEVTCENEAEFRAYFILLNAHDPDFQNKVSEWGTRFWHDSDDVQTALTLVQAMQSVWDWRGPIKPSIPTTTSLGAFSSFFRIVETSKVSYTMACFAEIHFVHVRRGILRNVTRAYSRIRDSPRDLTVAVLNAMLRFDTDKEAFEFATQHGLEFSSNNTADAYLVLERTAHITSVPTVRQSFSWSLVERKRGNRQLPEVIRTTVFEDTTTLSLSQKDNANRSIFVDQTTPTEAHFGIRDDNSVKKALGKTTNATSDIPDAVERLDAYTTPFSPFPFASTSSNFAAPVKSSATFSTPSPSVSNSDQVTPVKQNQASVAAASLVPKHSFNIEAQPSSASVDDIFRPFSSVTSSPSTVPNILPTPDFALTASKGLQLAKDKTSDIFGHPAASHTRLTSSQKTKESDPSSHLTARTSSSSLLAPTASTTSSTPEIFSRNASSETGAQESHTLDLTSASTVEKREETEVSKQKHASTGDETTTSSMASPPRLQGPVFQKVAPKVAARTTAKVSRMDNFNKWFTLGDGGILDEFRVALVQHLVTQTLNLFVGEKVERQQREEDQKSWAEARSFKTYNLRIKFFYRWQHVARERALDRRARQARDEMRAYRSARLNEQRLAADKTTAEEHEKAAEARQMTSKEVKFLEELGYYGDFSVTSRRQKSSAASEKLTVPLSNQDSDNKETTAMAGNLFAAGVLCGARHEDGSTALVVQEDASPSSDAQHILNKKREQEQRAQRQQKRLPVRQSSKQDMTRTASRTKDFFTSEAFINTKRERSTFGSAAKESVDGDGLHSSLRSSHSPDSPKVAYYRRSMRSKGRLHGIFTRVSPKPNTDKANAAHEGMTNFMRYSNKQLSSPGNQAVGSTGGHIFVKDDDLWRGSSPSLSSVSASAAGSQNMSNMRSGYWRLRAMGLVQMPNKQFLHESLALPMLQNGKRFSGVGSYGLPPPGPKSHDSENDHPDNTPPGLAANAGDDSEECLGEERQMSIFGSSNGVLLSRKRLFSGSSYASQHRYSDESRRDGRAAGAVTSPPGVKKAKTRELQLSQRPEQQQNQLDETERVIQEMRETADAMDQGRNWFVEQTKLMENGATIWDQ</sequence>
<evidence type="ECO:0000313" key="3">
    <source>
        <dbReference type="EMBL" id="OAA53963.1"/>
    </source>
</evidence>
<accession>A0A167M5U1</accession>
<dbReference type="GO" id="GO:0070390">
    <property type="term" value="C:transcription export complex 2"/>
    <property type="evidence" value="ECO:0007669"/>
    <property type="project" value="TreeGrafter"/>
</dbReference>